<keyword evidence="1" id="KW-0812">Transmembrane</keyword>
<accession>A0A0A1ZP12</accession>
<keyword evidence="1" id="KW-1133">Transmembrane helix</keyword>
<dbReference type="AlphaFoldDB" id="A0A0A1ZP12"/>
<evidence type="ECO:0000313" key="3">
    <source>
        <dbReference type="Proteomes" id="UP000030491"/>
    </source>
</evidence>
<sequence>MTENEDKSLKKNLIKIVPLKNIFILTLINMYLISPSILHNYVRLYY</sequence>
<evidence type="ECO:0000313" key="2">
    <source>
        <dbReference type="EMBL" id="KGF89933.1"/>
    </source>
</evidence>
<dbReference type="Proteomes" id="UP000030491">
    <property type="component" value="Unassembled WGS sequence"/>
</dbReference>
<gene>
    <name evidence="2" type="ORF">EU93_1796</name>
</gene>
<name>A0A0A1ZP12_PROMR</name>
<keyword evidence="1" id="KW-0472">Membrane</keyword>
<reference evidence="3" key="1">
    <citation type="journal article" date="2014" name="Sci. Data">
        <title>Genomes of diverse isolates of the marine cyanobacterium Prochlorococcus.</title>
        <authorList>
            <person name="Biller S."/>
            <person name="Berube P."/>
            <person name="Thompson J."/>
            <person name="Kelly L."/>
            <person name="Roggensack S."/>
            <person name="Awad L."/>
            <person name="Roache-Johnson K."/>
            <person name="Ding H."/>
            <person name="Giovannoni S.J."/>
            <person name="Moore L.R."/>
            <person name="Chisholm S.W."/>
        </authorList>
    </citation>
    <scope>NUCLEOTIDE SEQUENCE [LARGE SCALE GENOMIC DNA]</scope>
</reference>
<evidence type="ECO:0000256" key="1">
    <source>
        <dbReference type="SAM" id="Phobius"/>
    </source>
</evidence>
<dbReference type="EMBL" id="JNAJ01000018">
    <property type="protein sequence ID" value="KGF89933.1"/>
    <property type="molecule type" value="Genomic_DNA"/>
</dbReference>
<proteinExistence type="predicted"/>
<organism evidence="2 3">
    <name type="scientific">Prochlorococcus marinus str. MIT 9116</name>
    <dbReference type="NCBI Taxonomy" id="167544"/>
    <lineage>
        <taxon>Bacteria</taxon>
        <taxon>Bacillati</taxon>
        <taxon>Cyanobacteriota</taxon>
        <taxon>Cyanophyceae</taxon>
        <taxon>Synechococcales</taxon>
        <taxon>Prochlorococcaceae</taxon>
        <taxon>Prochlorococcus</taxon>
    </lineage>
</organism>
<protein>
    <submittedName>
        <fullName evidence="2">Uncharacterized protein</fullName>
    </submittedName>
</protein>
<feature type="transmembrane region" description="Helical" evidence="1">
    <location>
        <begin position="21"/>
        <end position="42"/>
    </location>
</feature>
<comment type="caution">
    <text evidence="2">The sequence shown here is derived from an EMBL/GenBank/DDBJ whole genome shotgun (WGS) entry which is preliminary data.</text>
</comment>